<dbReference type="Gene3D" id="3.30.428.10">
    <property type="entry name" value="HIT-like"/>
    <property type="match status" value="2"/>
</dbReference>
<feature type="binding site" description="in other chain" evidence="14">
    <location>
        <position position="148"/>
    </location>
    <ligand>
        <name>UDP-alpha-D-glucose</name>
        <dbReference type="ChEBI" id="CHEBI:58885"/>
        <note>ligand shared between dimeric partners</note>
    </ligand>
</feature>
<dbReference type="GO" id="GO:0008108">
    <property type="term" value="F:UDP-glucose:hexose-1-phosphate uridylyltransferase activity"/>
    <property type="evidence" value="ECO:0007669"/>
    <property type="project" value="UniProtKB-UniRule"/>
</dbReference>
<comment type="pathway">
    <text evidence="2 17">Carbohydrate metabolism; galactose metabolism.</text>
</comment>
<evidence type="ECO:0000256" key="12">
    <source>
        <dbReference type="NCBIfam" id="TIGR00209"/>
    </source>
</evidence>
<dbReference type="InterPro" id="IPR036265">
    <property type="entry name" value="HIT-like_sf"/>
</dbReference>
<dbReference type="InterPro" id="IPR005850">
    <property type="entry name" value="GalP_Utransf_C"/>
</dbReference>
<feature type="binding site" evidence="14">
    <location>
        <begin position="306"/>
        <end position="307"/>
    </location>
    <ligand>
        <name>UDP-alpha-D-glucose</name>
        <dbReference type="ChEBI" id="CHEBI:58885"/>
        <note>ligand shared between dimeric partners</note>
    </ligand>
</feature>
<feature type="binding site" evidence="14">
    <location>
        <begin position="311"/>
        <end position="312"/>
    </location>
    <ligand>
        <name>UDP-alpha-D-glucose</name>
        <dbReference type="ChEBI" id="CHEBI:58885"/>
        <note>ligand shared between dimeric partners</note>
    </ligand>
</feature>
<evidence type="ECO:0000256" key="2">
    <source>
        <dbReference type="ARBA" id="ARBA00004947"/>
    </source>
</evidence>
<evidence type="ECO:0000256" key="15">
    <source>
        <dbReference type="PIRSR" id="PIRSR000808-3"/>
    </source>
</evidence>
<feature type="binding site" description="in other chain" evidence="14">
    <location>
        <begin position="154"/>
        <end position="156"/>
    </location>
    <ligand>
        <name>UDP-alpha-D-glucose</name>
        <dbReference type="ChEBI" id="CHEBI:58885"/>
        <note>ligand shared between dimeric partners</note>
    </ligand>
</feature>
<gene>
    <name evidence="20" type="ORF">JKL49_18655</name>
</gene>
<dbReference type="Proteomes" id="UP000622580">
    <property type="component" value="Unassembled WGS sequence"/>
</dbReference>
<dbReference type="InterPro" id="IPR005849">
    <property type="entry name" value="GalP_Utransf_N"/>
</dbReference>
<dbReference type="FunFam" id="3.30.428.10:FF:000001">
    <property type="entry name" value="Galactose-1-phosphate uridylyltransferase"/>
    <property type="match status" value="1"/>
</dbReference>
<feature type="binding site" description="in other chain" evidence="14">
    <location>
        <position position="55"/>
    </location>
    <ligand>
        <name>UDP-alpha-D-glucose</name>
        <dbReference type="ChEBI" id="CHEBI:58885"/>
        <note>ligand shared between dimeric partners</note>
    </ligand>
</feature>
<proteinExistence type="inferred from homology"/>
<dbReference type="GO" id="GO:0033499">
    <property type="term" value="P:galactose catabolic process via UDP-galactose, Leloir pathway"/>
    <property type="evidence" value="ECO:0007669"/>
    <property type="project" value="TreeGrafter"/>
</dbReference>
<dbReference type="EMBL" id="JAGSGD010000001">
    <property type="protein sequence ID" value="MBR7621420.1"/>
    <property type="molecule type" value="Genomic_DNA"/>
</dbReference>
<dbReference type="AlphaFoldDB" id="A0A941HYG7"/>
<accession>A0A941HYG7</accession>
<organism evidence="20 21">
    <name type="scientific">Phenylobacterium glaciei</name>
    <dbReference type="NCBI Taxonomy" id="2803784"/>
    <lineage>
        <taxon>Bacteria</taxon>
        <taxon>Pseudomonadati</taxon>
        <taxon>Pseudomonadota</taxon>
        <taxon>Alphaproteobacteria</taxon>
        <taxon>Caulobacterales</taxon>
        <taxon>Caulobacteraceae</taxon>
        <taxon>Phenylobacterium</taxon>
    </lineage>
</organism>
<evidence type="ECO:0000256" key="1">
    <source>
        <dbReference type="ARBA" id="ARBA00001107"/>
    </source>
</evidence>
<feature type="active site" description="Tele-UMP-histidine intermediate" evidence="13">
    <location>
        <position position="161"/>
    </location>
</feature>
<dbReference type="Pfam" id="PF01087">
    <property type="entry name" value="GalP_UDP_transf"/>
    <property type="match status" value="1"/>
</dbReference>
<dbReference type="PROSITE" id="PS00117">
    <property type="entry name" value="GAL_P_UDP_TRANSF_I"/>
    <property type="match status" value="1"/>
</dbReference>
<evidence type="ECO:0000256" key="8">
    <source>
        <dbReference type="ARBA" id="ARBA00022723"/>
    </source>
</evidence>
<feature type="binding site" evidence="16">
    <location>
        <position position="276"/>
    </location>
    <ligand>
        <name>Fe cation</name>
        <dbReference type="ChEBI" id="CHEBI:24875"/>
    </ligand>
</feature>
<evidence type="ECO:0000256" key="11">
    <source>
        <dbReference type="ARBA" id="ARBA00023277"/>
    </source>
</evidence>
<dbReference type="SUPFAM" id="SSF54197">
    <property type="entry name" value="HIT-like"/>
    <property type="match status" value="2"/>
</dbReference>
<evidence type="ECO:0000313" key="21">
    <source>
        <dbReference type="Proteomes" id="UP000622580"/>
    </source>
</evidence>
<comment type="cofactor">
    <cofactor evidence="15">
        <name>Zn(2+)</name>
        <dbReference type="ChEBI" id="CHEBI:29105"/>
    </cofactor>
    <text evidence="15">Binds 1 zinc ion per subunit.</text>
</comment>
<evidence type="ECO:0000256" key="17">
    <source>
        <dbReference type="RuleBase" id="RU000506"/>
    </source>
</evidence>
<comment type="similarity">
    <text evidence="3 17">Belongs to the galactose-1-phosphate uridylyltransferase type 1 family.</text>
</comment>
<dbReference type="CDD" id="cd00608">
    <property type="entry name" value="GalT"/>
    <property type="match status" value="1"/>
</dbReference>
<feature type="binding site" evidence="15">
    <location>
        <position position="108"/>
    </location>
    <ligand>
        <name>Zn(2+)</name>
        <dbReference type="ChEBI" id="CHEBI:29105"/>
    </ligand>
</feature>
<feature type="binding site" evidence="16">
    <location>
        <position position="291"/>
    </location>
    <ligand>
        <name>Fe cation</name>
        <dbReference type="ChEBI" id="CHEBI:24875"/>
    </ligand>
</feature>
<feature type="domain" description="Galactose-1-phosphate uridyl transferase C-terminal" evidence="19">
    <location>
        <begin position="180"/>
        <end position="334"/>
    </location>
</feature>
<dbReference type="InterPro" id="IPR019779">
    <property type="entry name" value="GalP_UDPtransf1_His-AS"/>
</dbReference>
<reference evidence="20" key="1">
    <citation type="submission" date="2021-04" db="EMBL/GenBank/DDBJ databases">
        <title>Draft genome assembly of strain Phenylobacterium sp. 20VBR1 using MiniION and Illumina platforms.</title>
        <authorList>
            <person name="Thomas F.A."/>
            <person name="Krishnan K.P."/>
            <person name="Sinha R.K."/>
        </authorList>
    </citation>
    <scope>NUCLEOTIDE SEQUENCE</scope>
    <source>
        <strain evidence="20">20VBR1</strain>
    </source>
</reference>
<sequence length="334" mass="36879">MSRPERRLNLLTGDWVLVSPQRVSRPWQGAASEAKPRDGLTHDPSCYLCAGVTRAGGVRNPDYEGVYVFDNDYPALLPGLTEAPAGDPLLVREPEAGLCRVICYSPDHSLTMAGMTPAQIETVVETWTAQFTELAARADIGAVTIFENRGEMMGASNPHPHGQVWAQQHVPNEQAREGDRQREGLAAHGETLLSAYLARELAAAERIVCANETFVALVPFWAAWPFEALVLPRRSVTGLDELTAPERAGLADILSRLTKAYDRLFEVSFPYTMGFHQRPTDGAAHPHVTLHAHFYPPLLRSASVRKFMVGYEMLAMPQRDLTPEEAAARLRDLT</sequence>
<evidence type="ECO:0000256" key="10">
    <source>
        <dbReference type="ARBA" id="ARBA00023144"/>
    </source>
</evidence>
<comment type="caution">
    <text evidence="20">The sequence shown here is derived from an EMBL/GenBank/DDBJ whole genome shotgun (WGS) entry which is preliminary data.</text>
</comment>
<dbReference type="PANTHER" id="PTHR11943:SF1">
    <property type="entry name" value="GALACTOSE-1-PHOSPHATE URIDYLYLTRANSFERASE"/>
    <property type="match status" value="1"/>
</dbReference>
<comment type="catalytic activity">
    <reaction evidence="1 17">
        <text>alpha-D-galactose 1-phosphate + UDP-alpha-D-glucose = alpha-D-glucose 1-phosphate + UDP-alpha-D-galactose</text>
        <dbReference type="Rhea" id="RHEA:13989"/>
        <dbReference type="ChEBI" id="CHEBI:58336"/>
        <dbReference type="ChEBI" id="CHEBI:58601"/>
        <dbReference type="ChEBI" id="CHEBI:58885"/>
        <dbReference type="ChEBI" id="CHEBI:66914"/>
        <dbReference type="EC" id="2.7.7.12"/>
    </reaction>
</comment>
<feature type="binding site" evidence="16">
    <location>
        <position position="177"/>
    </location>
    <ligand>
        <name>Fe cation</name>
        <dbReference type="ChEBI" id="CHEBI:24875"/>
    </ligand>
</feature>
<keyword evidence="9 15" id="KW-0862">Zinc</keyword>
<dbReference type="NCBIfam" id="TIGR00209">
    <property type="entry name" value="galT_1"/>
    <property type="match status" value="1"/>
</dbReference>
<evidence type="ECO:0000256" key="13">
    <source>
        <dbReference type="PIRSR" id="PIRSR000808-1"/>
    </source>
</evidence>
<name>A0A941HYG7_9CAUL</name>
<evidence type="ECO:0000313" key="20">
    <source>
        <dbReference type="EMBL" id="MBR7621420.1"/>
    </source>
</evidence>
<keyword evidence="10 17" id="KW-0299">Galactose metabolism</keyword>
<evidence type="ECO:0000256" key="14">
    <source>
        <dbReference type="PIRSR" id="PIRSR000808-2"/>
    </source>
</evidence>
<keyword evidence="16" id="KW-0408">Iron</keyword>
<evidence type="ECO:0000259" key="18">
    <source>
        <dbReference type="Pfam" id="PF01087"/>
    </source>
</evidence>
<evidence type="ECO:0000256" key="7">
    <source>
        <dbReference type="ARBA" id="ARBA00022695"/>
    </source>
</evidence>
<feature type="binding site" evidence="15">
    <location>
        <position position="159"/>
    </location>
    <ligand>
        <name>Zn(2+)</name>
        <dbReference type="ChEBI" id="CHEBI:29105"/>
    </ligand>
</feature>
<dbReference type="GO" id="GO:0008270">
    <property type="term" value="F:zinc ion binding"/>
    <property type="evidence" value="ECO:0007669"/>
    <property type="project" value="InterPro"/>
</dbReference>
<keyword evidence="21" id="KW-1185">Reference proteome</keyword>
<feature type="binding site" evidence="15">
    <location>
        <position position="49"/>
    </location>
    <ligand>
        <name>Zn(2+)</name>
        <dbReference type="ChEBI" id="CHEBI:29105"/>
    </ligand>
</feature>
<dbReference type="Pfam" id="PF02744">
    <property type="entry name" value="GalP_UDP_tr_C"/>
    <property type="match status" value="1"/>
</dbReference>
<evidence type="ECO:0000259" key="19">
    <source>
        <dbReference type="Pfam" id="PF02744"/>
    </source>
</evidence>
<dbReference type="NCBIfam" id="NF008724">
    <property type="entry name" value="PRK11720.1"/>
    <property type="match status" value="1"/>
</dbReference>
<dbReference type="PIRSF" id="PIRSF000808">
    <property type="entry name" value="GalT"/>
    <property type="match status" value="1"/>
</dbReference>
<feature type="binding site" evidence="15">
    <location>
        <position position="46"/>
    </location>
    <ligand>
        <name>Zn(2+)</name>
        <dbReference type="ChEBI" id="CHEBI:29105"/>
    </ligand>
</feature>
<evidence type="ECO:0000256" key="3">
    <source>
        <dbReference type="ARBA" id="ARBA00010951"/>
    </source>
</evidence>
<protein>
    <recommendedName>
        <fullName evidence="5 12">Galactose-1-phosphate uridylyltransferase</fullName>
        <ecNumber evidence="4 12">2.7.7.12</ecNumber>
    </recommendedName>
</protein>
<feature type="binding site" description="in other chain" evidence="14">
    <location>
        <position position="163"/>
    </location>
    <ligand>
        <name>UDP-alpha-D-glucose</name>
        <dbReference type="ChEBI" id="CHEBI:58885"/>
        <note>ligand shared between dimeric partners</note>
    </ligand>
</feature>
<dbReference type="RefSeq" id="WP_215342575.1">
    <property type="nucleotide sequence ID" value="NZ_JAGSGD010000001.1"/>
</dbReference>
<dbReference type="PANTHER" id="PTHR11943">
    <property type="entry name" value="GALACTOSE-1-PHOSPHATE URIDYLYLTRANSFERASE"/>
    <property type="match status" value="1"/>
</dbReference>
<comment type="cofactor">
    <cofactor evidence="16">
        <name>Fe cation</name>
        <dbReference type="ChEBI" id="CHEBI:24875"/>
    </cofactor>
    <text evidence="16">Binds 1 Fe cation per subunit.</text>
</comment>
<feature type="binding site" description="in other chain" evidence="14">
    <location>
        <position position="318"/>
    </location>
    <ligand>
        <name>UDP-alpha-D-glucose</name>
        <dbReference type="ChEBI" id="CHEBI:58885"/>
        <note>ligand shared between dimeric partners</note>
    </ligand>
</feature>
<feature type="domain" description="Galactose-1-phosphate uridyl transferase N-terminal" evidence="18">
    <location>
        <begin position="4"/>
        <end position="171"/>
    </location>
</feature>
<dbReference type="GO" id="GO:0005737">
    <property type="term" value="C:cytoplasm"/>
    <property type="evidence" value="ECO:0007669"/>
    <property type="project" value="TreeGrafter"/>
</dbReference>
<keyword evidence="11 17" id="KW-0119">Carbohydrate metabolism</keyword>
<evidence type="ECO:0000256" key="4">
    <source>
        <dbReference type="ARBA" id="ARBA00012384"/>
    </source>
</evidence>
<feature type="binding site" description="in other chain" evidence="14">
    <location>
        <begin position="71"/>
        <end position="72"/>
    </location>
    <ligand>
        <name>UDP-alpha-D-glucose</name>
        <dbReference type="ChEBI" id="CHEBI:58885"/>
        <note>ligand shared between dimeric partners</note>
    </ligand>
</feature>
<evidence type="ECO:0000256" key="6">
    <source>
        <dbReference type="ARBA" id="ARBA00022679"/>
    </source>
</evidence>
<evidence type="ECO:0000256" key="5">
    <source>
        <dbReference type="ARBA" id="ARBA00016340"/>
    </source>
</evidence>
<evidence type="ECO:0000256" key="9">
    <source>
        <dbReference type="ARBA" id="ARBA00022833"/>
    </source>
</evidence>
<keyword evidence="8 15" id="KW-0479">Metal-binding</keyword>
<feature type="binding site" evidence="16">
    <location>
        <position position="293"/>
    </location>
    <ligand>
        <name>Fe cation</name>
        <dbReference type="ChEBI" id="CHEBI:24875"/>
    </ligand>
</feature>
<keyword evidence="7 17" id="KW-0548">Nucleotidyltransferase</keyword>
<dbReference type="InterPro" id="IPR001937">
    <property type="entry name" value="GalP_UDPtransf1"/>
</dbReference>
<evidence type="ECO:0000256" key="16">
    <source>
        <dbReference type="PIRSR" id="PIRSR000808-4"/>
    </source>
</evidence>
<dbReference type="EC" id="2.7.7.12" evidence="4 12"/>
<keyword evidence="6 17" id="KW-0808">Transferase</keyword>
<feature type="binding site" evidence="14">
    <location>
        <begin position="22"/>
        <end position="25"/>
    </location>
    <ligand>
        <name>UDP-alpha-D-glucose</name>
        <dbReference type="ChEBI" id="CHEBI:58885"/>
        <note>ligand shared between dimeric partners</note>
    </ligand>
</feature>